<dbReference type="EnsemblFungi" id="PTTG_30269-t43_1">
    <property type="protein sequence ID" value="PTTG_30269-t43_1-p1"/>
    <property type="gene ID" value="PTTG_30269"/>
</dbReference>
<proteinExistence type="predicted"/>
<dbReference type="AlphaFoldDB" id="A0A180FZC9"/>
<reference evidence="2" key="4">
    <citation type="submission" date="2025-05" db="UniProtKB">
        <authorList>
            <consortium name="EnsemblFungi"/>
        </authorList>
    </citation>
    <scope>IDENTIFICATION</scope>
    <source>
        <strain evidence="2">isolate 1-1 / race 1 (BBBD)</strain>
    </source>
</reference>
<feature type="non-terminal residue" evidence="1">
    <location>
        <position position="217"/>
    </location>
</feature>
<name>A0A180FZC9_PUCT1</name>
<evidence type="ECO:0000313" key="3">
    <source>
        <dbReference type="Proteomes" id="UP000005240"/>
    </source>
</evidence>
<reference evidence="1" key="2">
    <citation type="submission" date="2016-05" db="EMBL/GenBank/DDBJ databases">
        <title>Comparative analysis highlights variable genome content of wheat rusts and divergence of the mating loci.</title>
        <authorList>
            <person name="Cuomo C.A."/>
            <person name="Bakkeren G."/>
            <person name="Szabo L."/>
            <person name="Khalil H."/>
            <person name="Joly D."/>
            <person name="Goldberg J."/>
            <person name="Young S."/>
            <person name="Zeng Q."/>
            <person name="Fellers J."/>
        </authorList>
    </citation>
    <scope>NUCLEOTIDE SEQUENCE [LARGE SCALE GENOMIC DNA]</scope>
    <source>
        <strain evidence="1">1-1 BBBD Race 1</strain>
    </source>
</reference>
<accession>A0A180FZC9</accession>
<dbReference type="EMBL" id="ADAS02002666">
    <property type="protein sequence ID" value="OAV85784.1"/>
    <property type="molecule type" value="Genomic_DNA"/>
</dbReference>
<keyword evidence="3" id="KW-1185">Reference proteome</keyword>
<sequence>MSLKIPNHPVSFSSHFEPLAPSTTESARANQYGFVKTSSYFSGGGPAENKHEKFKVNLVTNTSLNNVLEPENIYSMDESVTRVCLTGDDQPDFTNKTNVNGLGMVIKRQEVAPEPNENGVRLEVIVAHSDWDSEARVLRKFNVKYIVPGSKNLIKTHSLYIVGREVSIIGRLVDFDMEESMAVVQASYVSITNGHQLGKLYPAGQASPSGNSSPNQN</sequence>
<protein>
    <submittedName>
        <fullName evidence="1 2">Uncharacterized protein</fullName>
    </submittedName>
</protein>
<evidence type="ECO:0000313" key="1">
    <source>
        <dbReference type="EMBL" id="OAV85784.1"/>
    </source>
</evidence>
<gene>
    <name evidence="1" type="ORF">PTTG_30269</name>
</gene>
<reference evidence="2 3" key="3">
    <citation type="journal article" date="2017" name="G3 (Bethesda)">
        <title>Comparative analysis highlights variable genome content of wheat rusts and divergence of the mating loci.</title>
        <authorList>
            <person name="Cuomo C.A."/>
            <person name="Bakkeren G."/>
            <person name="Khalil H.B."/>
            <person name="Panwar V."/>
            <person name="Joly D."/>
            <person name="Linning R."/>
            <person name="Sakthikumar S."/>
            <person name="Song X."/>
            <person name="Adiconis X."/>
            <person name="Fan L."/>
            <person name="Goldberg J.M."/>
            <person name="Levin J.Z."/>
            <person name="Young S."/>
            <person name="Zeng Q."/>
            <person name="Anikster Y."/>
            <person name="Bruce M."/>
            <person name="Wang M."/>
            <person name="Yin C."/>
            <person name="McCallum B."/>
            <person name="Szabo L.J."/>
            <person name="Hulbert S."/>
            <person name="Chen X."/>
            <person name="Fellers J.P."/>
        </authorList>
    </citation>
    <scope>NUCLEOTIDE SEQUENCE</scope>
    <source>
        <strain evidence="3">Isolate 1-1 / race 1 (BBBD)</strain>
        <strain evidence="2">isolate 1-1 / race 1 (BBBD)</strain>
    </source>
</reference>
<evidence type="ECO:0000313" key="2">
    <source>
        <dbReference type="EnsemblFungi" id="PTTG_30269-t43_1-p1"/>
    </source>
</evidence>
<dbReference type="OrthoDB" id="2505029at2759"/>
<dbReference type="VEuPathDB" id="FungiDB:PTTG_30269"/>
<reference evidence="1" key="1">
    <citation type="submission" date="2009-11" db="EMBL/GenBank/DDBJ databases">
        <authorList>
            <consortium name="The Broad Institute Genome Sequencing Platform"/>
            <person name="Ward D."/>
            <person name="Feldgarden M."/>
            <person name="Earl A."/>
            <person name="Young S.K."/>
            <person name="Zeng Q."/>
            <person name="Koehrsen M."/>
            <person name="Alvarado L."/>
            <person name="Berlin A."/>
            <person name="Bochicchio J."/>
            <person name="Borenstein D."/>
            <person name="Chapman S.B."/>
            <person name="Chen Z."/>
            <person name="Engels R."/>
            <person name="Freedman E."/>
            <person name="Gellesch M."/>
            <person name="Goldberg J."/>
            <person name="Griggs A."/>
            <person name="Gujja S."/>
            <person name="Heilman E."/>
            <person name="Heiman D."/>
            <person name="Hepburn T."/>
            <person name="Howarth C."/>
            <person name="Jen D."/>
            <person name="Larson L."/>
            <person name="Lewis B."/>
            <person name="Mehta T."/>
            <person name="Park D."/>
            <person name="Pearson M."/>
            <person name="Roberts A."/>
            <person name="Saif S."/>
            <person name="Shea T."/>
            <person name="Shenoy N."/>
            <person name="Sisk P."/>
            <person name="Stolte C."/>
            <person name="Sykes S."/>
            <person name="Thomson T."/>
            <person name="Walk T."/>
            <person name="White J."/>
            <person name="Yandava C."/>
            <person name="Izard J."/>
            <person name="Baranova O.V."/>
            <person name="Blanton J.M."/>
            <person name="Tanner A.C."/>
            <person name="Dewhirst F.E."/>
            <person name="Haas B."/>
            <person name="Nusbaum C."/>
            <person name="Birren B."/>
        </authorList>
    </citation>
    <scope>NUCLEOTIDE SEQUENCE [LARGE SCALE GENOMIC DNA]</scope>
    <source>
        <strain evidence="1">1-1 BBBD Race 1</strain>
    </source>
</reference>
<organism evidence="1">
    <name type="scientific">Puccinia triticina (isolate 1-1 / race 1 (BBBD))</name>
    <name type="common">Brown leaf rust fungus</name>
    <dbReference type="NCBI Taxonomy" id="630390"/>
    <lineage>
        <taxon>Eukaryota</taxon>
        <taxon>Fungi</taxon>
        <taxon>Dikarya</taxon>
        <taxon>Basidiomycota</taxon>
        <taxon>Pucciniomycotina</taxon>
        <taxon>Pucciniomycetes</taxon>
        <taxon>Pucciniales</taxon>
        <taxon>Pucciniaceae</taxon>
        <taxon>Puccinia</taxon>
    </lineage>
</organism>
<dbReference type="Proteomes" id="UP000005240">
    <property type="component" value="Unassembled WGS sequence"/>
</dbReference>